<dbReference type="SUPFAM" id="SSF53383">
    <property type="entry name" value="PLP-dependent transferases"/>
    <property type="match status" value="1"/>
</dbReference>
<comment type="cofactor">
    <cofactor evidence="1">
        <name>pyridoxal 5'-phosphate</name>
        <dbReference type="ChEBI" id="CHEBI:597326"/>
    </cofactor>
</comment>
<feature type="non-terminal residue" evidence="4">
    <location>
        <position position="60"/>
    </location>
</feature>
<dbReference type="GO" id="GO:0006535">
    <property type="term" value="P:cysteine biosynthetic process from serine"/>
    <property type="evidence" value="ECO:0007669"/>
    <property type="project" value="TreeGrafter"/>
</dbReference>
<evidence type="ECO:0000313" key="4">
    <source>
        <dbReference type="EMBL" id="SVD84409.1"/>
    </source>
</evidence>
<evidence type="ECO:0000256" key="1">
    <source>
        <dbReference type="ARBA" id="ARBA00001933"/>
    </source>
</evidence>
<dbReference type="GO" id="GO:0030170">
    <property type="term" value="F:pyridoxal phosphate binding"/>
    <property type="evidence" value="ECO:0007669"/>
    <property type="project" value="InterPro"/>
</dbReference>
<reference evidence="4" key="1">
    <citation type="submission" date="2018-05" db="EMBL/GenBank/DDBJ databases">
        <authorList>
            <person name="Lanie J.A."/>
            <person name="Ng W.-L."/>
            <person name="Kazmierczak K.M."/>
            <person name="Andrzejewski T.M."/>
            <person name="Davidsen T.M."/>
            <person name="Wayne K.J."/>
            <person name="Tettelin H."/>
            <person name="Glass J.I."/>
            <person name="Rusch D."/>
            <person name="Podicherti R."/>
            <person name="Tsui H.-C.T."/>
            <person name="Winkler M.E."/>
        </authorList>
    </citation>
    <scope>NUCLEOTIDE SEQUENCE</scope>
</reference>
<dbReference type="InterPro" id="IPR000277">
    <property type="entry name" value="Cys/Met-Metab_PyrdxlP-dep_enz"/>
</dbReference>
<sequence>VTSNVPGETAKPREYGISTVAVHAGARPDPVTGAANTPIYQTTSFTFEDSEHASELFNLQ</sequence>
<dbReference type="GO" id="GO:0005737">
    <property type="term" value="C:cytoplasm"/>
    <property type="evidence" value="ECO:0007669"/>
    <property type="project" value="TreeGrafter"/>
</dbReference>
<name>A0A382YN50_9ZZZZ</name>
<dbReference type="GO" id="GO:0004124">
    <property type="term" value="F:cysteine synthase activity"/>
    <property type="evidence" value="ECO:0007669"/>
    <property type="project" value="TreeGrafter"/>
</dbReference>
<evidence type="ECO:0000256" key="2">
    <source>
        <dbReference type="ARBA" id="ARBA00022679"/>
    </source>
</evidence>
<dbReference type="GO" id="GO:0071269">
    <property type="term" value="P:L-homocysteine biosynthetic process"/>
    <property type="evidence" value="ECO:0007669"/>
    <property type="project" value="TreeGrafter"/>
</dbReference>
<keyword evidence="3" id="KW-0663">Pyridoxal phosphate</keyword>
<dbReference type="PANTHER" id="PTHR43797:SF2">
    <property type="entry name" value="HOMOCYSTEINE_CYSTEINE SYNTHASE"/>
    <property type="match status" value="1"/>
</dbReference>
<organism evidence="4">
    <name type="scientific">marine metagenome</name>
    <dbReference type="NCBI Taxonomy" id="408172"/>
    <lineage>
        <taxon>unclassified sequences</taxon>
        <taxon>metagenomes</taxon>
        <taxon>ecological metagenomes</taxon>
    </lineage>
</organism>
<dbReference type="PANTHER" id="PTHR43797">
    <property type="entry name" value="HOMOCYSTEINE/CYSTEINE SYNTHASE"/>
    <property type="match status" value="1"/>
</dbReference>
<dbReference type="AlphaFoldDB" id="A0A382YN50"/>
<dbReference type="InterPro" id="IPR006235">
    <property type="entry name" value="OAc-hSer/O-AcSer_sulfhydrylase"/>
</dbReference>
<dbReference type="Pfam" id="PF01053">
    <property type="entry name" value="Cys_Met_Meta_PP"/>
    <property type="match status" value="1"/>
</dbReference>
<dbReference type="InterPro" id="IPR015421">
    <property type="entry name" value="PyrdxlP-dep_Trfase_major"/>
</dbReference>
<dbReference type="InterPro" id="IPR015424">
    <property type="entry name" value="PyrdxlP-dep_Trfase"/>
</dbReference>
<feature type="non-terminal residue" evidence="4">
    <location>
        <position position="1"/>
    </location>
</feature>
<proteinExistence type="predicted"/>
<protein>
    <submittedName>
        <fullName evidence="4">Uncharacterized protein</fullName>
    </submittedName>
</protein>
<evidence type="ECO:0000256" key="3">
    <source>
        <dbReference type="ARBA" id="ARBA00022898"/>
    </source>
</evidence>
<accession>A0A382YN50</accession>
<dbReference type="GO" id="GO:0019346">
    <property type="term" value="P:transsulfuration"/>
    <property type="evidence" value="ECO:0007669"/>
    <property type="project" value="InterPro"/>
</dbReference>
<dbReference type="Gene3D" id="3.40.640.10">
    <property type="entry name" value="Type I PLP-dependent aspartate aminotransferase-like (Major domain)"/>
    <property type="match status" value="1"/>
</dbReference>
<gene>
    <name evidence="4" type="ORF">METZ01_LOCUS437263</name>
</gene>
<dbReference type="GO" id="GO:0003961">
    <property type="term" value="F:O-acetylhomoserine aminocarboxypropyltransferase activity"/>
    <property type="evidence" value="ECO:0007669"/>
    <property type="project" value="TreeGrafter"/>
</dbReference>
<keyword evidence="2" id="KW-0808">Transferase</keyword>
<dbReference type="EMBL" id="UINC01177003">
    <property type="protein sequence ID" value="SVD84409.1"/>
    <property type="molecule type" value="Genomic_DNA"/>
</dbReference>